<name>A0ABR4A000_9LECA</name>
<keyword evidence="4" id="KW-1185">Reference proteome</keyword>
<evidence type="ECO:0000256" key="1">
    <source>
        <dbReference type="SAM" id="SignalP"/>
    </source>
</evidence>
<reference evidence="3 4" key="1">
    <citation type="submission" date="2024-09" db="EMBL/GenBank/DDBJ databases">
        <title>Rethinking Asexuality: The Enigmatic Case of Functional Sexual Genes in Lepraria (Stereocaulaceae).</title>
        <authorList>
            <person name="Doellman M."/>
            <person name="Sun Y."/>
            <person name="Barcenas-Pena A."/>
            <person name="Lumbsch H.T."/>
            <person name="Grewe F."/>
        </authorList>
    </citation>
    <scope>NUCLEOTIDE SEQUENCE [LARGE SCALE GENOMIC DNA]</scope>
    <source>
        <strain evidence="3 4">Mercado 3170</strain>
    </source>
</reference>
<accession>A0ABR4A000</accession>
<sequence>MYQHLFTLFSILASTSTIRAVENVTPSSSQSTGPTVLRPIHIANYDAALGLHPRAPEDFSHLNLQTQSQMIYGSPGNNGQLLLAQMTLYAPDGLLLIMMERFEGLTSSVDCKGDDGTISLTFNSENAFNHALQEWSYINQNDNGTFLLIANHDG</sequence>
<gene>
    <name evidence="3" type="ORF">N7G274_008572</name>
</gene>
<proteinExistence type="predicted"/>
<comment type="caution">
    <text evidence="3">The sequence shown here is derived from an EMBL/GenBank/DDBJ whole genome shotgun (WGS) entry which is preliminary data.</text>
</comment>
<evidence type="ECO:0000313" key="4">
    <source>
        <dbReference type="Proteomes" id="UP001590950"/>
    </source>
</evidence>
<feature type="signal peptide" evidence="1">
    <location>
        <begin position="1"/>
        <end position="20"/>
    </location>
</feature>
<evidence type="ECO:0000313" key="3">
    <source>
        <dbReference type="EMBL" id="KAL2038814.1"/>
    </source>
</evidence>
<evidence type="ECO:0000259" key="2">
    <source>
        <dbReference type="Pfam" id="PF22974"/>
    </source>
</evidence>
<keyword evidence="1" id="KW-0732">Signal</keyword>
<dbReference type="Pfam" id="PF22974">
    <property type="entry name" value="DUF7029"/>
    <property type="match status" value="1"/>
</dbReference>
<dbReference type="InterPro" id="IPR054293">
    <property type="entry name" value="DUF7029"/>
</dbReference>
<feature type="domain" description="DUF7029" evidence="2">
    <location>
        <begin position="96"/>
        <end position="154"/>
    </location>
</feature>
<dbReference type="Proteomes" id="UP001590950">
    <property type="component" value="Unassembled WGS sequence"/>
</dbReference>
<organism evidence="3 4">
    <name type="scientific">Stereocaulon virgatum</name>
    <dbReference type="NCBI Taxonomy" id="373712"/>
    <lineage>
        <taxon>Eukaryota</taxon>
        <taxon>Fungi</taxon>
        <taxon>Dikarya</taxon>
        <taxon>Ascomycota</taxon>
        <taxon>Pezizomycotina</taxon>
        <taxon>Lecanoromycetes</taxon>
        <taxon>OSLEUM clade</taxon>
        <taxon>Lecanoromycetidae</taxon>
        <taxon>Lecanorales</taxon>
        <taxon>Lecanorineae</taxon>
        <taxon>Stereocaulaceae</taxon>
        <taxon>Stereocaulon</taxon>
    </lineage>
</organism>
<protein>
    <recommendedName>
        <fullName evidence="2">DUF7029 domain-containing protein</fullName>
    </recommendedName>
</protein>
<dbReference type="EMBL" id="JBEFKJ010000030">
    <property type="protein sequence ID" value="KAL2038814.1"/>
    <property type="molecule type" value="Genomic_DNA"/>
</dbReference>
<feature type="chain" id="PRO_5046932994" description="DUF7029 domain-containing protein" evidence="1">
    <location>
        <begin position="21"/>
        <end position="154"/>
    </location>
</feature>